<comment type="caution">
    <text evidence="10">The sequence shown here is derived from an EMBL/GenBank/DDBJ whole genome shotgun (WGS) entry which is preliminary data.</text>
</comment>
<feature type="chain" id="PRO_5013553463" evidence="9">
    <location>
        <begin position="26"/>
        <end position="410"/>
    </location>
</feature>
<dbReference type="AlphaFoldDB" id="A0A2G8JJ37"/>
<feature type="non-terminal residue" evidence="10">
    <location>
        <position position="1"/>
    </location>
</feature>
<evidence type="ECO:0000256" key="2">
    <source>
        <dbReference type="ARBA" id="ARBA00006618"/>
    </source>
</evidence>
<keyword evidence="4 9" id="KW-0732">Signal</keyword>
<protein>
    <submittedName>
        <fullName evidence="10">Putative SID1 transmembrane family member 1</fullName>
    </submittedName>
</protein>
<evidence type="ECO:0000256" key="9">
    <source>
        <dbReference type="SAM" id="SignalP"/>
    </source>
</evidence>
<comment type="subcellular location">
    <subcellularLocation>
        <location evidence="1">Membrane</location>
        <topology evidence="1">Multi-pass membrane protein</topology>
    </subcellularLocation>
</comment>
<keyword evidence="6 8" id="KW-0472">Membrane</keyword>
<evidence type="ECO:0000256" key="4">
    <source>
        <dbReference type="ARBA" id="ARBA00022729"/>
    </source>
</evidence>
<keyword evidence="5 8" id="KW-1133">Transmembrane helix</keyword>
<keyword evidence="3 8" id="KW-0812">Transmembrane</keyword>
<evidence type="ECO:0000256" key="3">
    <source>
        <dbReference type="ARBA" id="ARBA00022692"/>
    </source>
</evidence>
<organism evidence="10 11">
    <name type="scientific">Stichopus japonicus</name>
    <name type="common">Sea cucumber</name>
    <dbReference type="NCBI Taxonomy" id="307972"/>
    <lineage>
        <taxon>Eukaryota</taxon>
        <taxon>Metazoa</taxon>
        <taxon>Echinodermata</taxon>
        <taxon>Eleutherozoa</taxon>
        <taxon>Echinozoa</taxon>
        <taxon>Holothuroidea</taxon>
        <taxon>Aspidochirotacea</taxon>
        <taxon>Aspidochirotida</taxon>
        <taxon>Stichopodidae</taxon>
        <taxon>Apostichopus</taxon>
    </lineage>
</organism>
<feature type="transmembrane region" description="Helical" evidence="8">
    <location>
        <begin position="282"/>
        <end position="305"/>
    </location>
</feature>
<dbReference type="Pfam" id="PF13965">
    <property type="entry name" value="SID-1_RNA_chan"/>
    <property type="match status" value="1"/>
</dbReference>
<keyword evidence="11" id="KW-1185">Reference proteome</keyword>
<dbReference type="GO" id="GO:0003725">
    <property type="term" value="F:double-stranded RNA binding"/>
    <property type="evidence" value="ECO:0007669"/>
    <property type="project" value="TreeGrafter"/>
</dbReference>
<evidence type="ECO:0000256" key="6">
    <source>
        <dbReference type="ARBA" id="ARBA00023136"/>
    </source>
</evidence>
<dbReference type="EMBL" id="MRZV01001820">
    <property type="protein sequence ID" value="PIK35757.1"/>
    <property type="molecule type" value="Genomic_DNA"/>
</dbReference>
<keyword evidence="7" id="KW-0325">Glycoprotein</keyword>
<dbReference type="GO" id="GO:0051033">
    <property type="term" value="F:RNA transmembrane transporter activity"/>
    <property type="evidence" value="ECO:0007669"/>
    <property type="project" value="TreeGrafter"/>
</dbReference>
<evidence type="ECO:0000256" key="5">
    <source>
        <dbReference type="ARBA" id="ARBA00022989"/>
    </source>
</evidence>
<evidence type="ECO:0000313" key="11">
    <source>
        <dbReference type="Proteomes" id="UP000230750"/>
    </source>
</evidence>
<evidence type="ECO:0000256" key="1">
    <source>
        <dbReference type="ARBA" id="ARBA00004141"/>
    </source>
</evidence>
<reference evidence="10 11" key="1">
    <citation type="journal article" date="2017" name="PLoS Biol.">
        <title>The sea cucumber genome provides insights into morphological evolution and visceral regeneration.</title>
        <authorList>
            <person name="Zhang X."/>
            <person name="Sun L."/>
            <person name="Yuan J."/>
            <person name="Sun Y."/>
            <person name="Gao Y."/>
            <person name="Zhang L."/>
            <person name="Li S."/>
            <person name="Dai H."/>
            <person name="Hamel J.F."/>
            <person name="Liu C."/>
            <person name="Yu Y."/>
            <person name="Liu S."/>
            <person name="Lin W."/>
            <person name="Guo K."/>
            <person name="Jin S."/>
            <person name="Xu P."/>
            <person name="Storey K.B."/>
            <person name="Huan P."/>
            <person name="Zhang T."/>
            <person name="Zhou Y."/>
            <person name="Zhang J."/>
            <person name="Lin C."/>
            <person name="Li X."/>
            <person name="Xing L."/>
            <person name="Huo D."/>
            <person name="Sun M."/>
            <person name="Wang L."/>
            <person name="Mercier A."/>
            <person name="Li F."/>
            <person name="Yang H."/>
            <person name="Xiang J."/>
        </authorList>
    </citation>
    <scope>NUCLEOTIDE SEQUENCE [LARGE SCALE GENOMIC DNA]</scope>
    <source>
        <strain evidence="10">Shaxun</strain>
        <tissue evidence="10">Muscle</tissue>
    </source>
</reference>
<dbReference type="InterPro" id="IPR025958">
    <property type="entry name" value="SID1_TM_fam"/>
</dbReference>
<dbReference type="OrthoDB" id="416618at2759"/>
<dbReference type="PANTHER" id="PTHR12185">
    <property type="entry name" value="SID1 TRANSMEMBRANE FAMILY MEMEBER"/>
    <property type="match status" value="1"/>
</dbReference>
<gene>
    <name evidence="10" type="ORF">BSL78_27416</name>
</gene>
<dbReference type="Proteomes" id="UP000230750">
    <property type="component" value="Unassembled WGS sequence"/>
</dbReference>
<evidence type="ECO:0000256" key="8">
    <source>
        <dbReference type="SAM" id="Phobius"/>
    </source>
</evidence>
<name>A0A2G8JJ37_STIJA</name>
<dbReference type="GO" id="GO:0005764">
    <property type="term" value="C:lysosome"/>
    <property type="evidence" value="ECO:0007669"/>
    <property type="project" value="TreeGrafter"/>
</dbReference>
<evidence type="ECO:0000313" key="10">
    <source>
        <dbReference type="EMBL" id="PIK35757.1"/>
    </source>
</evidence>
<evidence type="ECO:0000256" key="7">
    <source>
        <dbReference type="ARBA" id="ARBA00023180"/>
    </source>
</evidence>
<proteinExistence type="inferred from homology"/>
<accession>A0A2G8JJ37</accession>
<feature type="signal peptide" evidence="9">
    <location>
        <begin position="1"/>
        <end position="25"/>
    </location>
</feature>
<dbReference type="PANTHER" id="PTHR12185:SF14">
    <property type="entry name" value="CHOLESTEROL UPTAKE PROTEIN 1"/>
    <property type="match status" value="1"/>
</dbReference>
<sequence>FQVPNMMSKIVAVLLCIGLPYPVLMNKTTQADFGVPYGGNVSENSVDTFNYHFSDMQSAVVRISVSSPAPVEYPVSFVALEQKSVRSWSVPFVVGSKTSYSSVSHTLCPTQNDGGALSIRVSTFSQVNLSYTVMANNNETFSLANVTSMETTAAPTQPLLLEYTFPDNVDTVIVKVSSDDDICAYLSVQEKKCPVYDVFDNVQFKGMYQSMTKQAAITVVKENYLDGFYVIIVIHPTDDVCNSRFEPLSRTSTLFYASTANERHKNLTVAVEKTNSEYLEPVLITLGIGVAFYTFIGLIVIGYWLKNWFTGKTADFPASQEEAEKILIDNPTNEDAHHQSGYGALDAHIDTVTEDGARASNRPVSLSSGVPQHDDADVQSIDTFDGFDTLEDIEHEQDVYLSKVGNLNGL</sequence>
<comment type="similarity">
    <text evidence="2">Belongs to the SID1 family.</text>
</comment>
<dbReference type="GO" id="GO:0005886">
    <property type="term" value="C:plasma membrane"/>
    <property type="evidence" value="ECO:0007669"/>
    <property type="project" value="TreeGrafter"/>
</dbReference>